<protein>
    <submittedName>
        <fullName evidence="1">5-carboxymethyl-2-hydroxymuconate Delta-isomerase</fullName>
    </submittedName>
</protein>
<sequence>MPHLTIQASPNVSISHEESLLKSLNKALWDSGHFGKPTDIKARIIPIDTFLVGVEDDEQAHGFIYAHLKLMPGRDNDVREQLAQLLVTTIEDSLSEEQSGRAALKICVEVEEISPVYQKKLLGS</sequence>
<dbReference type="Gene3D" id="3.30.429.10">
    <property type="entry name" value="Macrophage Migration Inhibitory Factor"/>
    <property type="match status" value="1"/>
</dbReference>
<dbReference type="PANTHER" id="PTHR37950">
    <property type="entry name" value="4-HYDROXYPHENYLACETATE CATABOLISM PROTEIN"/>
    <property type="match status" value="1"/>
</dbReference>
<proteinExistence type="predicted"/>
<dbReference type="InterPro" id="IPR004220">
    <property type="entry name" value="5-COMe_2-OHmuconate_Isoase"/>
</dbReference>
<dbReference type="SUPFAM" id="SSF55331">
    <property type="entry name" value="Tautomerase/MIF"/>
    <property type="match status" value="1"/>
</dbReference>
<reference evidence="1 2" key="1">
    <citation type="submission" date="2024-05" db="EMBL/GenBank/DDBJ databases">
        <authorList>
            <person name="Kim H.-Y."/>
            <person name="Kim E."/>
            <person name="Cai Y."/>
            <person name="Yang S.-M."/>
            <person name="Lee W."/>
        </authorList>
    </citation>
    <scope>NUCLEOTIDE SEQUENCE [LARGE SCALE GENOMIC DNA]</scope>
    <source>
        <strain evidence="1 2">FBL11</strain>
    </source>
</reference>
<dbReference type="Proteomes" id="UP001461960">
    <property type="component" value="Unassembled WGS sequence"/>
</dbReference>
<comment type="caution">
    <text evidence="1">The sequence shown here is derived from an EMBL/GenBank/DDBJ whole genome shotgun (WGS) entry which is preliminary data.</text>
</comment>
<organism evidence="1 2">
    <name type="scientific">Psychrobacter saeujeotis</name>
    <dbReference type="NCBI Taxonomy" id="3143436"/>
    <lineage>
        <taxon>Bacteria</taxon>
        <taxon>Pseudomonadati</taxon>
        <taxon>Pseudomonadota</taxon>
        <taxon>Gammaproteobacteria</taxon>
        <taxon>Moraxellales</taxon>
        <taxon>Moraxellaceae</taxon>
        <taxon>Psychrobacter</taxon>
    </lineage>
</organism>
<accession>A0ABU9XC22</accession>
<evidence type="ECO:0000313" key="1">
    <source>
        <dbReference type="EMBL" id="MEN2751877.1"/>
    </source>
</evidence>
<dbReference type="Pfam" id="PF02962">
    <property type="entry name" value="CHMI"/>
    <property type="match status" value="1"/>
</dbReference>
<dbReference type="InterPro" id="IPR014347">
    <property type="entry name" value="Tautomerase/MIF_sf"/>
</dbReference>
<dbReference type="RefSeq" id="WP_299218590.1">
    <property type="nucleotide sequence ID" value="NZ_JBDGHN010000005.1"/>
</dbReference>
<keyword evidence="2" id="KW-1185">Reference proteome</keyword>
<name>A0ABU9XC22_9GAMM</name>
<dbReference type="EMBL" id="JBDGHN010000005">
    <property type="protein sequence ID" value="MEN2751877.1"/>
    <property type="molecule type" value="Genomic_DNA"/>
</dbReference>
<evidence type="ECO:0000313" key="2">
    <source>
        <dbReference type="Proteomes" id="UP001461960"/>
    </source>
</evidence>
<gene>
    <name evidence="1" type="ORF">AAIR29_09550</name>
</gene>
<dbReference type="CDD" id="cd00580">
    <property type="entry name" value="CHMI"/>
    <property type="match status" value="1"/>
</dbReference>
<dbReference type="PANTHER" id="PTHR37950:SF1">
    <property type="entry name" value="4-HYDROXYPHENYLACETATE CATABOLISM PROTEIN"/>
    <property type="match status" value="1"/>
</dbReference>